<evidence type="ECO:0000313" key="7">
    <source>
        <dbReference type="Proteomes" id="UP001530315"/>
    </source>
</evidence>
<feature type="domain" description="AAA+ ATPase" evidence="5">
    <location>
        <begin position="153"/>
        <end position="288"/>
    </location>
</feature>
<evidence type="ECO:0000256" key="3">
    <source>
        <dbReference type="ARBA" id="ARBA00022840"/>
    </source>
</evidence>
<feature type="domain" description="AAA+ ATPase" evidence="5">
    <location>
        <begin position="437"/>
        <end position="553"/>
    </location>
</feature>
<dbReference type="InterPro" id="IPR003593">
    <property type="entry name" value="AAA+_ATPase"/>
</dbReference>
<keyword evidence="3" id="KW-0067">ATP-binding</keyword>
<dbReference type="Gene3D" id="1.10.8.60">
    <property type="match status" value="2"/>
</dbReference>
<dbReference type="Proteomes" id="UP001530315">
    <property type="component" value="Unassembled WGS sequence"/>
</dbReference>
<comment type="caution">
    <text evidence="6">The sequence shown here is derived from an EMBL/GenBank/DDBJ whole genome shotgun (WGS) entry which is preliminary data.</text>
</comment>
<dbReference type="Gene3D" id="3.40.50.300">
    <property type="entry name" value="P-loop containing nucleotide triphosphate hydrolases"/>
    <property type="match status" value="2"/>
</dbReference>
<protein>
    <recommendedName>
        <fullName evidence="5">AAA+ ATPase domain-containing protein</fullName>
    </recommendedName>
</protein>
<dbReference type="SMART" id="SM00382">
    <property type="entry name" value="AAA"/>
    <property type="match status" value="2"/>
</dbReference>
<dbReference type="InterPro" id="IPR003959">
    <property type="entry name" value="ATPase_AAA_core"/>
</dbReference>
<sequence length="861" mass="96879">MMEMINNQNPGLRRRFVPEQAFHFEDYTNSQLEKILLECCRSKHYQPSLEFREKALKKLEMQRRSEAHFGNAGSVQNLLKEAVSRATSQRKCAPYGSLKLESGDIELPGDDDKCVDLFEELRDLYRLENVIEELQKIKSQFDLAADEGEERPLVGHFVFSGAPGTGKTTVARCLGRILHRCGIIARPEVHETSGLKLTGEYSGQTKQVVEEHLVKAKGGILFIDEAYELGKGAYGSEACAALVEAMTNDNKYGGLVIIIAGYHANIQSMLDTNQGLKSRFNRFIDFPDWHSSDCTKFFQSKICANNISLEEPEQSMAIIEKGFKTLLPLEGWGNARDVTKFYESVSEYRAQRLHEDRALGNEESLGKIYLKKDITLAFDAMISARMGTGGARMKADARGDPFAELNKLYRMEKVKEKLQQLQDTYIIANQDGEDPPPLGHFIFTGSPGTGKTTVARVMSNILFDLELTARRHVEETSGLMLQGQYLGQTQKVVENILDKAKGGLLFIDEAYTLGQGMFGSEACNTLVAAMTDPRYAGVVVVIAGYPKDIDDMLACNAGFKSRFTHTLDFPDWDVNDCVQCFLERIKMKGFEIADGGADILHKGFGELQALDGFGNARDVDAVWRATCRFRASRVIACNDGRKRFEETDLQQATEELINSRSFAKGKQSMATNATLDQQLQTSQFMESEDLNYNLFEDAPQITQMPEKVEEVRAEEVDTERIDTGEYASQGVLQPANGRDSGVSDAVWAELQMAKQAEEKYLEKCLAEETERMRIQADIEDQLRLEQLATEAYEQKMRELQIQREMEAAKKRQKEKIQERLRAIGKCPMGFVWHDCGNGWRCAGGSHYVSDSELKKSFSYDM</sequence>
<dbReference type="EMBL" id="JALLAZ020000949">
    <property type="protein sequence ID" value="KAL3783915.1"/>
    <property type="molecule type" value="Genomic_DNA"/>
</dbReference>
<evidence type="ECO:0000256" key="4">
    <source>
        <dbReference type="SAM" id="Coils"/>
    </source>
</evidence>
<dbReference type="SUPFAM" id="SSF52540">
    <property type="entry name" value="P-loop containing nucleoside triphosphate hydrolases"/>
    <property type="match status" value="2"/>
</dbReference>
<evidence type="ECO:0000256" key="1">
    <source>
        <dbReference type="ARBA" id="ARBA00010378"/>
    </source>
</evidence>
<evidence type="ECO:0000313" key="6">
    <source>
        <dbReference type="EMBL" id="KAL3783915.1"/>
    </source>
</evidence>
<proteinExistence type="inferred from homology"/>
<feature type="coiled-coil region" evidence="4">
    <location>
        <begin position="782"/>
        <end position="809"/>
    </location>
</feature>
<dbReference type="PRINTS" id="PR00819">
    <property type="entry name" value="CBXCFQXSUPER"/>
</dbReference>
<evidence type="ECO:0000259" key="5">
    <source>
        <dbReference type="SMART" id="SM00382"/>
    </source>
</evidence>
<keyword evidence="7" id="KW-1185">Reference proteome</keyword>
<dbReference type="AlphaFoldDB" id="A0ABD3PBT3"/>
<reference evidence="6 7" key="1">
    <citation type="submission" date="2024-10" db="EMBL/GenBank/DDBJ databases">
        <title>Updated reference genomes for cyclostephanoid diatoms.</title>
        <authorList>
            <person name="Roberts W.R."/>
            <person name="Alverson A.J."/>
        </authorList>
    </citation>
    <scope>NUCLEOTIDE SEQUENCE [LARGE SCALE GENOMIC DNA]</scope>
    <source>
        <strain evidence="6 7">AJA276-08</strain>
    </source>
</reference>
<gene>
    <name evidence="6" type="ORF">ACHAW5_011038</name>
</gene>
<dbReference type="GO" id="GO:0005524">
    <property type="term" value="F:ATP binding"/>
    <property type="evidence" value="ECO:0007669"/>
    <property type="project" value="UniProtKB-KW"/>
</dbReference>
<evidence type="ECO:0000256" key="2">
    <source>
        <dbReference type="ARBA" id="ARBA00022741"/>
    </source>
</evidence>
<dbReference type="InterPro" id="IPR000641">
    <property type="entry name" value="CbxX/CfxQ"/>
</dbReference>
<dbReference type="Pfam" id="PF00004">
    <property type="entry name" value="AAA"/>
    <property type="match status" value="2"/>
</dbReference>
<name>A0ABD3PBT3_9STRA</name>
<dbReference type="CDD" id="cd00009">
    <property type="entry name" value="AAA"/>
    <property type="match status" value="2"/>
</dbReference>
<comment type="similarity">
    <text evidence="1">Belongs to the CbxX/CfxQ family.</text>
</comment>
<dbReference type="PANTHER" id="PTHR43392:SF2">
    <property type="entry name" value="AAA-TYPE ATPASE FAMILY PROTEIN _ ANKYRIN REPEAT FAMILY PROTEIN"/>
    <property type="match status" value="1"/>
</dbReference>
<dbReference type="PANTHER" id="PTHR43392">
    <property type="entry name" value="AAA-TYPE ATPASE FAMILY PROTEIN / ANKYRIN REPEAT FAMILY PROTEIN"/>
    <property type="match status" value="1"/>
</dbReference>
<dbReference type="InterPro" id="IPR027417">
    <property type="entry name" value="P-loop_NTPase"/>
</dbReference>
<organism evidence="6 7">
    <name type="scientific">Stephanodiscus triporus</name>
    <dbReference type="NCBI Taxonomy" id="2934178"/>
    <lineage>
        <taxon>Eukaryota</taxon>
        <taxon>Sar</taxon>
        <taxon>Stramenopiles</taxon>
        <taxon>Ochrophyta</taxon>
        <taxon>Bacillariophyta</taxon>
        <taxon>Coscinodiscophyceae</taxon>
        <taxon>Thalassiosirophycidae</taxon>
        <taxon>Stephanodiscales</taxon>
        <taxon>Stephanodiscaceae</taxon>
        <taxon>Stephanodiscus</taxon>
    </lineage>
</organism>
<keyword evidence="4" id="KW-0175">Coiled coil</keyword>
<accession>A0ABD3PBT3</accession>
<keyword evidence="2" id="KW-0547">Nucleotide-binding</keyword>
<dbReference type="InterPro" id="IPR050773">
    <property type="entry name" value="CbxX/CfxQ_RuBisCO_ESX"/>
</dbReference>